<dbReference type="PANTHER" id="PTHR14726">
    <property type="entry name" value="JHY PROTEIN HOMOLOG"/>
    <property type="match status" value="1"/>
</dbReference>
<dbReference type="Proteomes" id="UP001178508">
    <property type="component" value="Chromosome 9"/>
</dbReference>
<organism evidence="2 3">
    <name type="scientific">Xyrichtys novacula</name>
    <name type="common">Pearly razorfish</name>
    <name type="synonym">Hemipteronotus novacula</name>
    <dbReference type="NCBI Taxonomy" id="13765"/>
    <lineage>
        <taxon>Eukaryota</taxon>
        <taxon>Metazoa</taxon>
        <taxon>Chordata</taxon>
        <taxon>Craniata</taxon>
        <taxon>Vertebrata</taxon>
        <taxon>Euteleostomi</taxon>
        <taxon>Actinopterygii</taxon>
        <taxon>Neopterygii</taxon>
        <taxon>Teleostei</taxon>
        <taxon>Neoteleostei</taxon>
        <taxon>Acanthomorphata</taxon>
        <taxon>Eupercaria</taxon>
        <taxon>Labriformes</taxon>
        <taxon>Labridae</taxon>
        <taxon>Xyrichtys</taxon>
    </lineage>
</organism>
<accession>A0AAV1FVL2</accession>
<feature type="compositionally biased region" description="Basic and acidic residues" evidence="1">
    <location>
        <begin position="399"/>
        <end position="409"/>
    </location>
</feature>
<dbReference type="EMBL" id="OY660872">
    <property type="protein sequence ID" value="CAJ1064726.1"/>
    <property type="molecule type" value="Genomic_DNA"/>
</dbReference>
<proteinExistence type="predicted"/>
<protein>
    <submittedName>
        <fullName evidence="2">Jhy protein homolog isoform X2</fullName>
    </submittedName>
</protein>
<dbReference type="InterPro" id="IPR027968">
    <property type="entry name" value="JHY"/>
</dbReference>
<feature type="compositionally biased region" description="Low complexity" evidence="1">
    <location>
        <begin position="550"/>
        <end position="573"/>
    </location>
</feature>
<sequence>MVTLFRSALAEESSQLLSDDGDSDLCCDLNWRSDLKSADNFEGSRQLTAVEHNPILKICASMSSMCSQAEVVLKGGYRLISDTLPSVEMTSPMTPLVESDQPYHLHPLDSETGSVIYPNSKDYTIQPRSEEAGLSSPLSSFTEDEEDKHAMHVQQCKIYNQQELSDTEAKTNTTQQTSPKVLSQRELEGLTKDFIKLNQVTGRRNKAGPNSYMMVHALKKEALKKEKVTECYPSGGQEDSSNNELKQIQTTQQLRITQTCKGKRVQQKERSSPPRQQQPPSLGIRAEQRNSLNNALARPTDFLQPNNNQDTHLPPFQQKGQAINPASGCPHWISASEAELRLSPPCLLKNQTEVTQSSQKGADLQLQTLNLDGTPKTFQRTTAWKWFLSCERVSERKSPNEVHFHETPHHLRTPSTTSLPGSSPYTVLPPIRKPLIEREAEMVPDQSVNTTDILQRSSSDSYLVQMERQKVFSLKAYEQLKTNVTLKGLDPSKKVIENTKLKRQKLYSNVIHEQNKKISRIPFLLAKDPQGDNKKVPRIKALEYARTVAKRSLQSQPKQRQRSPSGGSTGRSPYMEGLDVLQPAALDVLKKRHEEEKQAVALFKKVHAV</sequence>
<reference evidence="2" key="1">
    <citation type="submission" date="2023-08" db="EMBL/GenBank/DDBJ databases">
        <authorList>
            <person name="Alioto T."/>
            <person name="Alioto T."/>
            <person name="Gomez Garrido J."/>
        </authorList>
    </citation>
    <scope>NUCLEOTIDE SEQUENCE</scope>
</reference>
<dbReference type="PANTHER" id="PTHR14726:SF1">
    <property type="entry name" value="JHY PROTEIN HOMOLOG"/>
    <property type="match status" value="1"/>
</dbReference>
<feature type="region of interest" description="Disordered" evidence="1">
    <location>
        <begin position="549"/>
        <end position="575"/>
    </location>
</feature>
<feature type="region of interest" description="Disordered" evidence="1">
    <location>
        <begin position="399"/>
        <end position="424"/>
    </location>
</feature>
<dbReference type="AlphaFoldDB" id="A0AAV1FVL2"/>
<evidence type="ECO:0000313" key="3">
    <source>
        <dbReference type="Proteomes" id="UP001178508"/>
    </source>
</evidence>
<feature type="region of interest" description="Disordered" evidence="1">
    <location>
        <begin position="251"/>
        <end position="283"/>
    </location>
</feature>
<feature type="region of interest" description="Disordered" evidence="1">
    <location>
        <begin position="298"/>
        <end position="328"/>
    </location>
</feature>
<name>A0AAV1FVL2_XYRNO</name>
<feature type="compositionally biased region" description="Low complexity" evidence="1">
    <location>
        <begin position="413"/>
        <end position="424"/>
    </location>
</feature>
<evidence type="ECO:0000313" key="2">
    <source>
        <dbReference type="EMBL" id="CAJ1064726.1"/>
    </source>
</evidence>
<gene>
    <name evidence="2" type="ORF">XNOV1_A033667</name>
</gene>
<dbReference type="Pfam" id="PF15261">
    <property type="entry name" value="JHY"/>
    <property type="match status" value="1"/>
</dbReference>
<keyword evidence="3" id="KW-1185">Reference proteome</keyword>
<dbReference type="GO" id="GO:0035082">
    <property type="term" value="P:axoneme assembly"/>
    <property type="evidence" value="ECO:0007669"/>
    <property type="project" value="TreeGrafter"/>
</dbReference>
<evidence type="ECO:0000256" key="1">
    <source>
        <dbReference type="SAM" id="MobiDB-lite"/>
    </source>
</evidence>